<sequence>MNFHLCKLETIASSFPIRPYDSIPPVSSSWISIIMTIEMRLKASIKPPGTIPVNGTILTIIIIIISCREFHSIVNITIIRISNQSIPSSTRVSSYC</sequence>
<dbReference type="EnsemblMetazoa" id="Aqu2.1.08316_001">
    <property type="protein sequence ID" value="Aqu2.1.08316_001"/>
    <property type="gene ID" value="Aqu2.1.08316"/>
</dbReference>
<reference evidence="1" key="1">
    <citation type="submission" date="2017-05" db="UniProtKB">
        <authorList>
            <consortium name="EnsemblMetazoa"/>
        </authorList>
    </citation>
    <scope>IDENTIFICATION</scope>
</reference>
<proteinExistence type="predicted"/>
<dbReference type="AlphaFoldDB" id="A0A1X7T1V0"/>
<organism evidence="1">
    <name type="scientific">Amphimedon queenslandica</name>
    <name type="common">Sponge</name>
    <dbReference type="NCBI Taxonomy" id="400682"/>
    <lineage>
        <taxon>Eukaryota</taxon>
        <taxon>Metazoa</taxon>
        <taxon>Porifera</taxon>
        <taxon>Demospongiae</taxon>
        <taxon>Heteroscleromorpha</taxon>
        <taxon>Haplosclerida</taxon>
        <taxon>Niphatidae</taxon>
        <taxon>Amphimedon</taxon>
    </lineage>
</organism>
<protein>
    <submittedName>
        <fullName evidence="1">Uncharacterized protein</fullName>
    </submittedName>
</protein>
<dbReference type="InParanoid" id="A0A1X7T1V0"/>
<evidence type="ECO:0000313" key="1">
    <source>
        <dbReference type="EnsemblMetazoa" id="Aqu2.1.08316_001"/>
    </source>
</evidence>
<accession>A0A1X7T1V0</accession>
<name>A0A1X7T1V0_AMPQE</name>